<feature type="region of interest" description="Disordered" evidence="15">
    <location>
        <begin position="1805"/>
        <end position="1860"/>
    </location>
</feature>
<dbReference type="Proteomes" id="UP000075920">
    <property type="component" value="Unassembled WGS sequence"/>
</dbReference>
<evidence type="ECO:0000256" key="1">
    <source>
        <dbReference type="ARBA" id="ARBA00004246"/>
    </source>
</evidence>
<dbReference type="PRINTS" id="PR00109">
    <property type="entry name" value="TYRKINASE"/>
</dbReference>
<comment type="subcellular location">
    <subcellularLocation>
        <location evidence="1">Cell junction</location>
        <location evidence="1">Focal adhesion</location>
    </subcellularLocation>
    <subcellularLocation>
        <location evidence="3">Cell membrane</location>
        <topology evidence="3">Peripheral membrane protein</topology>
        <orientation evidence="3">Cytoplasmic side</orientation>
    </subcellularLocation>
    <subcellularLocation>
        <location evidence="2">Cell projection</location>
    </subcellularLocation>
    <subcellularLocation>
        <location evidence="4">Cytoplasm</location>
    </subcellularLocation>
</comment>
<keyword evidence="14" id="KW-0966">Cell projection</keyword>
<dbReference type="Gene3D" id="1.10.510.10">
    <property type="entry name" value="Transferase(Phosphotransferase) domain 1"/>
    <property type="match status" value="1"/>
</dbReference>
<evidence type="ECO:0000259" key="16">
    <source>
        <dbReference type="PROSITE" id="PS50011"/>
    </source>
</evidence>
<dbReference type="InterPro" id="IPR000719">
    <property type="entry name" value="Prot_kinase_dom"/>
</dbReference>
<dbReference type="InterPro" id="IPR001245">
    <property type="entry name" value="Ser-Thr/Tyr_kinase_cat_dom"/>
</dbReference>
<dbReference type="GO" id="GO:0008284">
    <property type="term" value="P:positive regulation of cell population proliferation"/>
    <property type="evidence" value="ECO:0007669"/>
    <property type="project" value="UniProtKB-ARBA"/>
</dbReference>
<dbReference type="PROSITE" id="PS00109">
    <property type="entry name" value="PROTEIN_KINASE_TYR"/>
    <property type="match status" value="1"/>
</dbReference>
<evidence type="ECO:0000256" key="8">
    <source>
        <dbReference type="ARBA" id="ARBA00022679"/>
    </source>
</evidence>
<dbReference type="PANTHER" id="PTHR46221:SF9">
    <property type="entry name" value="NON-SPECIFIC PROTEIN-TYROSINE KINASE"/>
    <property type="match status" value="1"/>
</dbReference>
<feature type="compositionally biased region" description="Low complexity" evidence="15">
    <location>
        <begin position="2922"/>
        <end position="2936"/>
    </location>
</feature>
<dbReference type="InterPro" id="IPR005189">
    <property type="entry name" value="Focal_adhesion_kin_target_dom"/>
</dbReference>
<feature type="region of interest" description="Disordered" evidence="15">
    <location>
        <begin position="2071"/>
        <end position="2103"/>
    </location>
</feature>
<dbReference type="InterPro" id="IPR036137">
    <property type="entry name" value="Focal_adhe_kin_target_dom_sf"/>
</dbReference>
<dbReference type="CDD" id="cd14473">
    <property type="entry name" value="FERM_B-lobe"/>
    <property type="match status" value="1"/>
</dbReference>
<evidence type="ECO:0000256" key="12">
    <source>
        <dbReference type="ARBA" id="ARBA00022949"/>
    </source>
</evidence>
<evidence type="ECO:0000256" key="5">
    <source>
        <dbReference type="ARBA" id="ARBA00022475"/>
    </source>
</evidence>
<dbReference type="InterPro" id="IPR008266">
    <property type="entry name" value="Tyr_kinase_AS"/>
</dbReference>
<dbReference type="PROSITE" id="PS50057">
    <property type="entry name" value="FERM_3"/>
    <property type="match status" value="1"/>
</dbReference>
<feature type="compositionally biased region" description="Polar residues" evidence="15">
    <location>
        <begin position="347"/>
        <end position="357"/>
    </location>
</feature>
<reference evidence="19" key="1">
    <citation type="submission" date="2013-03" db="EMBL/GenBank/DDBJ databases">
        <title>The Genome Sequence of Anopheles minimus MINIMUS1.</title>
        <authorList>
            <consortium name="The Broad Institute Genomics Platform"/>
            <person name="Neafsey D.E."/>
            <person name="Walton C."/>
            <person name="Walker B."/>
            <person name="Young S.K."/>
            <person name="Zeng Q."/>
            <person name="Gargeya S."/>
            <person name="Fitzgerald M."/>
            <person name="Haas B."/>
            <person name="Abouelleil A."/>
            <person name="Allen A.W."/>
            <person name="Alvarado L."/>
            <person name="Arachchi H.M."/>
            <person name="Berlin A.M."/>
            <person name="Chapman S.B."/>
            <person name="Gainer-Dewar J."/>
            <person name="Goldberg J."/>
            <person name="Griggs A."/>
            <person name="Gujja S."/>
            <person name="Hansen M."/>
            <person name="Howarth C."/>
            <person name="Imamovic A."/>
            <person name="Ireland A."/>
            <person name="Larimer J."/>
            <person name="McCowan C."/>
            <person name="Murphy C."/>
            <person name="Pearson M."/>
            <person name="Poon T.W."/>
            <person name="Priest M."/>
            <person name="Roberts A."/>
            <person name="Saif S."/>
            <person name="Shea T."/>
            <person name="Sisk P."/>
            <person name="Sykes S."/>
            <person name="Wortman J."/>
            <person name="Nusbaum C."/>
            <person name="Birren B."/>
        </authorList>
    </citation>
    <scope>NUCLEOTIDE SEQUENCE [LARGE SCALE GENOMIC DNA]</scope>
    <source>
        <strain evidence="19">MINIMUS1</strain>
    </source>
</reference>
<keyword evidence="6" id="KW-0963">Cytoplasm</keyword>
<dbReference type="FunFam" id="3.30.200.20:FF:000629">
    <property type="entry name" value="Focal adhesion kinase, isoform D"/>
    <property type="match status" value="1"/>
</dbReference>
<dbReference type="GO" id="GO:0042995">
    <property type="term" value="C:cell projection"/>
    <property type="evidence" value="ECO:0007669"/>
    <property type="project" value="UniProtKB-SubCell"/>
</dbReference>
<dbReference type="GO" id="GO:0005886">
    <property type="term" value="C:plasma membrane"/>
    <property type="evidence" value="ECO:0007669"/>
    <property type="project" value="UniProtKB-SubCell"/>
</dbReference>
<keyword evidence="19" id="KW-1185">Reference proteome</keyword>
<dbReference type="Pfam" id="PF07714">
    <property type="entry name" value="PK_Tyr_Ser-Thr"/>
    <property type="match status" value="1"/>
</dbReference>
<feature type="domain" description="FERM" evidence="17">
    <location>
        <begin position="849"/>
        <end position="1254"/>
    </location>
</feature>
<dbReference type="Pfam" id="PF03623">
    <property type="entry name" value="Focal_AT"/>
    <property type="match status" value="1"/>
</dbReference>
<evidence type="ECO:0000256" key="7">
    <source>
        <dbReference type="ARBA" id="ARBA00022553"/>
    </source>
</evidence>
<dbReference type="Gene3D" id="2.30.29.30">
    <property type="entry name" value="Pleckstrin-homology domain (PH domain)/Phosphotyrosine-binding domain (PTB)"/>
    <property type="match status" value="1"/>
</dbReference>
<dbReference type="Pfam" id="PF00373">
    <property type="entry name" value="FERM_M"/>
    <property type="match status" value="1"/>
</dbReference>
<dbReference type="SUPFAM" id="SSF54236">
    <property type="entry name" value="Ubiquitin-like"/>
    <property type="match status" value="1"/>
</dbReference>
<sequence length="2974" mass="323781">MNARDISGTVFSNRMALHQQHIHPHNLARSRESGISVGESQIVPRISPHHPSIMGPSIGENGVKHSTPSDTDVGTVGGVVMRNRVIDLDKNRIKCNRNRIWSRPSSFLSFFKQSLGSSNGVAATGAGSSSNCTENTHKFSRSNVAASNVPSPNVISNGESTVDSGNLTAVPTATASGAQQLDLNMIRKLEEEIYKRGREQRPDAEVKDFHEFYFNNRRYSGGERKTFSSDTSAFNGDNHRAVLLVDPNALEPILLKRPLSTDETRLMMNDEATDDPAKGADQPKVLHHQGGGNKSIIIVDNSEYYPVLMRYDINAEQIDRQQLQQQQYRRNRTEMLKIDTKTPPVAISNQHKSSSPGTVAPIKRPSGTDIATSPTAGGFPMKSDEKLSSFGSSSLSSSLSGATSSSVELVTPRILRESSEPNGSTIPKHRPPMVVPLVPVPVSTGGSGGRGKKQLQQRTSNLFQRFLQHRRSLNLSVRRKRFRPTHECAHFKNTEVPLGRAHWADVILGSTASSNSRSTGGGNKMKFEYLKRMARYDCEAGMTNVGYDRHASGRTTGSARRRTASEPDLVSRQNWKSDGFVQHLQHHHRTLYWSTGDLGSLGRMMELGKNFENIFDSTSDNLSARLSAAVTSSSSSSSVPLSGSGSLSSSTTASSMGSTSSQRMLQRRLAAALIKSTQHNHHHHGNNSKPPISNGNAGSSNSSSSLAVSSGGPPSGGNFLRKKSSSFRGVLRRSNTPDVVNTWVYRKSYDGSGNGLGEPPYHRGHGSPHASPSRYSYNNTAKSPLQHWRTSSAGASDFKRNSRLRSSANAAVPGATGQHHHNMVDLNVPRGHSPHFSPSRQTTQTGDTQTLHVYLPNHGFRMIRFDEASDVRQIINIIVGWLSPGQKPNPQSYALRLRHMLTKEVLWMPPDTSMSQVMAHIFNPSCSNADCPNVDKSTIAKRMQQKTSGAVGHANSVWKAELRVRYIPKSLKELYERDRTTCHFYFDQVKQDYIQSNVPNIDPEIAVQLCCLGIRHYYKDTNHTSNDRKQHLDYIEKEMGFGNFIPKSVIDTIKQKNLKKQIQAGYKKVYSYSEMEYMLKFFDLLRTQYTFDQEQFNVQLSSSWNIRVDLIIGPHVGISYSVNPQAPPTKVTEFESIERITTSILPTSLTKSDHQGVSSGSGKGSKGKDQPDLTSSCGSNSSTGDSDKGKKDGKKGSSTSSTGSQCACGDIKTQLRIRVSGNSEDLAITCDGIKTSESIADLVDGYCRLFNNNDNSLWDRTVVSKVGAAGSATPPTSNSATNSLEKSQLKKSLTESQTSSCDRHGSRSSSADRLNGANNEQSDMSASSMQGGGQQHQPPKPTLNEDYAELGMCDEEGDYSTPAARDYELDRSQITLNEIIGVGQFGDVHIGTCRLPNKSTLVSKLNQSLTSEFDEYSQMVMDNGNADAQKTGIIQVAVKTCKPDADTTTSEKFLQEAYIMKKFEHPHIIKLIGISSGPPIWIVMELARHGELRAYLKKNGPKLKLGTLLLYSYQLSTALSYLESKKFVHRDIAARNVLVSSPTCIKLADFGLSRWVEDQSYYTSTKGMLPIKWMAPESINFRRFTTASDVWMFGVCTWEILMLGIKPFQGVKNCDVIGKLENGERLPLPPNCPPRLYSLMSQCWSLEPLKRPNFKSVKETLYEILMEERHSDCETMRRENRRVAAMSWGAGDDMAPPKPARGPTMGGDGPLVPGAPQTYIVARDPTVLAALMRENEQRGINPSSYTTPASVFNTLAVDLDPNAPPNNTDNQIAKEIAVANLPLKTVPLPVTELHKLDPTIDEAAATAAAAATTDGATESMPPQQQQPGTGGSFEECNQNPYGGGGVDASGANGGSSTVEMLQPKNTDTLERYKNPQDILVLSANNNIIHSMSQSSSFAHVHNPSITQSGSQMLSSTVSSTHANPPAGSIHPGHPGASGVGYPVPCEIINALTQQTHSIEPTYKAIQQNKSTGGGALQANLNPQLMNNNFMHSNAQQQQQQHQTQQPYYPQGNSIVTYQQYHAQQQQQQALAAEYYQHQQQQQQQYVMQQSQPQQMAGNYITYSAAPVQTIPPSGAQAYPQPTFVKSPQQEDQPGGAKSRSLERNVGQNIVSAYAARINSLERTRQMSMEYGSTVKAMRSNSLTRQYSGGNQSDLYPGVGHGVRSSSLERGAQMVNSSNVGGNGAGGFMNRMGSLERNAQSASQSIFLNSMKGGSLERNQSAAIVNDMMNSKIAYKGGSLERNQHILLTRSGSAVGSLERNMPFQNYRSPVAAAPKEQEPFQEEIYDFGGVNVKSCASIALKKSVEKGMLPPSSLAVSPGVTANTGANFALPPPYSSASKQQQAVANQQQQQQQLQGTPQRAIWGGSGSGNVGMHQQIYMQQSQVQPGGAGIGPIIGIASSQQVQIPMKISHSQPIQQAHQVQPVQAQTVQQLAPSMAQSVQQHQQQQHQQMIDHQQQQPAQLQETQQQLEEKLRKQQQESEIDSKWLQQEENNLKKRLSLITANTAGMSLDQQTPAGPLMEGSTPPINGGGSSLSGSYHSQQSPHFSPQNTMSGPQSLGDHYPTTPNTSDSRPHTPGSGGGGGGGGGGMIKSKSSSMERCTTPQSSDEKFAVKKVEPTKTMPLDRTNDMVYNATTSVVKSIMALSQGVDRAQAAEYLNLVRNVGFELRDLLGAVDQLSASFPPQRYKEVEMAHKVLSKDMYELVTAMRLAQQYSETTLDAEYRKSMLSAAHVLAMDAKNLLDVVDSIRVRYPNLFPQQPSAPSSPTQRQHGSGTTSTVHPSNTPPMFAQQQQHQHQQQHSFDQSQLLMMGECYQNLQPKQPMLAHSSPPTSLTHSYETSAPGMAMGTAGPQPGMSAYQQSGIYDNECIISGQQQPVEGGKLKKPIIAAKPPSVVAMASVKLKPLASVPIDVPDGAGSGEHYSNASSVSSQSPNGAGSLTGTDIKLPDPVSCTIVQENLLAANNQKVMATNKLGG</sequence>
<keyword evidence="5" id="KW-1003">Cell membrane</keyword>
<dbReference type="SUPFAM" id="SSF47031">
    <property type="entry name" value="Second domain of FERM"/>
    <property type="match status" value="1"/>
</dbReference>
<feature type="region of interest" description="Disordered" evidence="15">
    <location>
        <begin position="2435"/>
        <end position="2487"/>
    </location>
</feature>
<name>A0A182WDM7_9DIPT</name>
<evidence type="ECO:0000256" key="2">
    <source>
        <dbReference type="ARBA" id="ARBA00004316"/>
    </source>
</evidence>
<dbReference type="InterPro" id="IPR020635">
    <property type="entry name" value="Tyr_kinase_cat_dom"/>
</dbReference>
<dbReference type="InterPro" id="IPR019749">
    <property type="entry name" value="Band_41_domain"/>
</dbReference>
<dbReference type="SMART" id="SM00295">
    <property type="entry name" value="B41"/>
    <property type="match status" value="1"/>
</dbReference>
<feature type="region of interest" description="Disordered" evidence="15">
    <location>
        <begin position="2143"/>
        <end position="2163"/>
    </location>
</feature>
<dbReference type="SUPFAM" id="SSF68993">
    <property type="entry name" value="FAT domain of focal adhesion kinase"/>
    <property type="match status" value="1"/>
</dbReference>
<accession>A0A182WDM7</accession>
<dbReference type="Pfam" id="PF18038">
    <property type="entry name" value="FERM_N_2"/>
    <property type="match status" value="1"/>
</dbReference>
<dbReference type="InterPro" id="IPR029071">
    <property type="entry name" value="Ubiquitin-like_domsf"/>
</dbReference>
<feature type="compositionally biased region" description="Polar residues" evidence="15">
    <location>
        <begin position="1273"/>
        <end position="1298"/>
    </location>
</feature>
<feature type="region of interest" description="Disordered" evidence="15">
    <location>
        <begin position="749"/>
        <end position="825"/>
    </location>
</feature>
<keyword evidence="7" id="KW-0597">Phosphoprotein</keyword>
<feature type="compositionally biased region" description="Basic and acidic residues" evidence="15">
    <location>
        <begin position="2469"/>
        <end position="2484"/>
    </location>
</feature>
<keyword evidence="10" id="KW-0418">Kinase</keyword>
<dbReference type="Gene3D" id="1.20.80.10">
    <property type="match status" value="1"/>
</dbReference>
<dbReference type="Gene3D" id="3.10.20.90">
    <property type="entry name" value="Phosphatidylinositol 3-kinase Catalytic Subunit, Chain A, domain 1"/>
    <property type="match status" value="1"/>
</dbReference>
<dbReference type="GO" id="GO:0007172">
    <property type="term" value="P:signal complex assembly"/>
    <property type="evidence" value="ECO:0007669"/>
    <property type="project" value="InterPro"/>
</dbReference>
<feature type="region of interest" description="Disordered" evidence="15">
    <location>
        <begin position="1148"/>
        <end position="1206"/>
    </location>
</feature>
<feature type="domain" description="Protein kinase" evidence="16">
    <location>
        <begin position="1374"/>
        <end position="1665"/>
    </location>
</feature>
<keyword evidence="11" id="KW-0067">ATP-binding</keyword>
<dbReference type="GO" id="GO:0009887">
    <property type="term" value="P:animal organ morphogenesis"/>
    <property type="evidence" value="ECO:0007669"/>
    <property type="project" value="UniProtKB-ARBA"/>
</dbReference>
<feature type="region of interest" description="Disordered" evidence="15">
    <location>
        <begin position="2327"/>
        <end position="2368"/>
    </location>
</feature>
<dbReference type="GO" id="GO:0004713">
    <property type="term" value="F:protein tyrosine kinase activity"/>
    <property type="evidence" value="ECO:0007669"/>
    <property type="project" value="InterPro"/>
</dbReference>
<feature type="region of interest" description="Disordered" evidence="15">
    <location>
        <begin position="2509"/>
        <end position="2608"/>
    </location>
</feature>
<feature type="region of interest" description="Disordered" evidence="15">
    <location>
        <begin position="547"/>
        <end position="570"/>
    </location>
</feature>
<evidence type="ECO:0008006" key="20">
    <source>
        <dbReference type="Google" id="ProtNLM"/>
    </source>
</evidence>
<evidence type="ECO:0000256" key="15">
    <source>
        <dbReference type="SAM" id="MobiDB-lite"/>
    </source>
</evidence>
<evidence type="ECO:0000256" key="10">
    <source>
        <dbReference type="ARBA" id="ARBA00022777"/>
    </source>
</evidence>
<feature type="compositionally biased region" description="Low complexity" evidence="15">
    <location>
        <begin position="2789"/>
        <end position="2799"/>
    </location>
</feature>
<feature type="compositionally biased region" description="Low complexity" evidence="15">
    <location>
        <begin position="631"/>
        <end position="661"/>
    </location>
</feature>
<dbReference type="InterPro" id="IPR011993">
    <property type="entry name" value="PH-like_dom_sf"/>
</dbReference>
<feature type="region of interest" description="Disordered" evidence="15">
    <location>
        <begin position="2916"/>
        <end position="2942"/>
    </location>
</feature>
<dbReference type="InterPro" id="IPR041784">
    <property type="entry name" value="FAK1/PYK2_FERM_C"/>
</dbReference>
<feature type="region of interest" description="Disordered" evidence="15">
    <location>
        <begin position="1907"/>
        <end position="1937"/>
    </location>
</feature>
<feature type="compositionally biased region" description="Polar residues" evidence="15">
    <location>
        <begin position="2538"/>
        <end position="2556"/>
    </location>
</feature>
<dbReference type="GO" id="GO:0005737">
    <property type="term" value="C:cytoplasm"/>
    <property type="evidence" value="ECO:0007669"/>
    <property type="project" value="UniProtKB-SubCell"/>
</dbReference>
<feature type="compositionally biased region" description="Low complexity" evidence="15">
    <location>
        <begin position="2756"/>
        <end position="2769"/>
    </location>
</feature>
<feature type="compositionally biased region" description="Low complexity" evidence="15">
    <location>
        <begin position="2435"/>
        <end position="2468"/>
    </location>
</feature>
<dbReference type="STRING" id="112268.A0A182WDM7"/>
<organism evidence="18 19">
    <name type="scientific">Anopheles minimus</name>
    <dbReference type="NCBI Taxonomy" id="112268"/>
    <lineage>
        <taxon>Eukaryota</taxon>
        <taxon>Metazoa</taxon>
        <taxon>Ecdysozoa</taxon>
        <taxon>Arthropoda</taxon>
        <taxon>Hexapoda</taxon>
        <taxon>Insecta</taxon>
        <taxon>Pterygota</taxon>
        <taxon>Neoptera</taxon>
        <taxon>Endopterygota</taxon>
        <taxon>Diptera</taxon>
        <taxon>Nematocera</taxon>
        <taxon>Culicoidea</taxon>
        <taxon>Culicidae</taxon>
        <taxon>Anophelinae</taxon>
        <taxon>Anopheles</taxon>
    </lineage>
</organism>
<feature type="compositionally biased region" description="Low complexity" evidence="15">
    <location>
        <begin position="690"/>
        <end position="718"/>
    </location>
</feature>
<feature type="compositionally biased region" description="Low complexity" evidence="15">
    <location>
        <begin position="1805"/>
        <end position="1827"/>
    </location>
</feature>
<dbReference type="CDD" id="cd13190">
    <property type="entry name" value="FERM_C_FAK1"/>
    <property type="match status" value="1"/>
</dbReference>
<evidence type="ECO:0000313" key="19">
    <source>
        <dbReference type="Proteomes" id="UP000075920"/>
    </source>
</evidence>
<feature type="compositionally biased region" description="Polar residues" evidence="15">
    <location>
        <begin position="1907"/>
        <end position="1922"/>
    </location>
</feature>
<feature type="compositionally biased region" description="Polar residues" evidence="15">
    <location>
        <begin position="2592"/>
        <end position="2605"/>
    </location>
</feature>
<dbReference type="PANTHER" id="PTHR46221">
    <property type="entry name" value="FERM AND PDZ DOMAIN-CONTAINING PROTEIN FAMILY MEMBER"/>
    <property type="match status" value="1"/>
</dbReference>
<keyword evidence="13" id="KW-0472">Membrane</keyword>
<dbReference type="VEuPathDB" id="VectorBase:AMIN008464"/>
<evidence type="ECO:0000256" key="14">
    <source>
        <dbReference type="ARBA" id="ARBA00023273"/>
    </source>
</evidence>
<feature type="compositionally biased region" description="Polar residues" evidence="15">
    <location>
        <begin position="2770"/>
        <end position="2781"/>
    </location>
</feature>
<dbReference type="EnsemblMetazoa" id="AMIN008464-RA">
    <property type="protein sequence ID" value="AMIN008464-PA"/>
    <property type="gene ID" value="AMIN008464"/>
</dbReference>
<dbReference type="Gene3D" id="1.20.120.330">
    <property type="entry name" value="Nucleotidyltransferases domain 2"/>
    <property type="match status" value="1"/>
</dbReference>
<feature type="region of interest" description="Disordered" evidence="15">
    <location>
        <begin position="1268"/>
        <end position="1345"/>
    </location>
</feature>
<evidence type="ECO:0000313" key="18">
    <source>
        <dbReference type="EnsemblMetazoa" id="AMIN008464-PA"/>
    </source>
</evidence>
<dbReference type="FunFam" id="1.10.510.10:FF:000039">
    <property type="entry name" value="Focal adhesion kinase, isoform D"/>
    <property type="match status" value="1"/>
</dbReference>
<feature type="region of interest" description="Disordered" evidence="15">
    <location>
        <begin position="343"/>
        <end position="403"/>
    </location>
</feature>
<feature type="region of interest" description="Disordered" evidence="15">
    <location>
        <begin position="143"/>
        <end position="163"/>
    </location>
</feature>
<evidence type="ECO:0000256" key="11">
    <source>
        <dbReference type="ARBA" id="ARBA00022840"/>
    </source>
</evidence>
<dbReference type="InterPro" id="IPR041390">
    <property type="entry name" value="FADK_N"/>
</dbReference>
<feature type="compositionally biased region" description="Low complexity" evidence="15">
    <location>
        <begin position="1174"/>
        <end position="1184"/>
    </location>
</feature>
<dbReference type="SMART" id="SM00219">
    <property type="entry name" value="TyrKc"/>
    <property type="match status" value="1"/>
</dbReference>
<evidence type="ECO:0000259" key="17">
    <source>
        <dbReference type="PROSITE" id="PS50057"/>
    </source>
</evidence>
<keyword evidence="12" id="KW-0965">Cell junction</keyword>
<reference evidence="18" key="2">
    <citation type="submission" date="2020-05" db="UniProtKB">
        <authorList>
            <consortium name="EnsemblMetazoa"/>
        </authorList>
    </citation>
    <scope>IDENTIFICATION</scope>
    <source>
        <strain evidence="18">MINIMUS1</strain>
    </source>
</reference>
<evidence type="ECO:0000256" key="13">
    <source>
        <dbReference type="ARBA" id="ARBA00023136"/>
    </source>
</evidence>
<proteinExistence type="predicted"/>
<dbReference type="SUPFAM" id="SSF50729">
    <property type="entry name" value="PH domain-like"/>
    <property type="match status" value="1"/>
</dbReference>
<dbReference type="GO" id="GO:0005524">
    <property type="term" value="F:ATP binding"/>
    <property type="evidence" value="ECO:0007669"/>
    <property type="project" value="UniProtKB-KW"/>
</dbReference>
<feature type="compositionally biased region" description="Low complexity" evidence="15">
    <location>
        <begin position="2337"/>
        <end position="2361"/>
    </location>
</feature>
<keyword evidence="9" id="KW-0547">Nucleotide-binding</keyword>
<dbReference type="InterPro" id="IPR014352">
    <property type="entry name" value="FERM/acyl-CoA-bd_prot_sf"/>
</dbReference>
<feature type="compositionally biased region" description="Polar residues" evidence="15">
    <location>
        <begin position="773"/>
        <end position="794"/>
    </location>
</feature>
<feature type="compositionally biased region" description="Gly residues" evidence="15">
    <location>
        <begin position="2577"/>
        <end position="2589"/>
    </location>
</feature>
<dbReference type="InterPro" id="IPR019748">
    <property type="entry name" value="FERM_central"/>
</dbReference>
<evidence type="ECO:0000256" key="9">
    <source>
        <dbReference type="ARBA" id="ARBA00022741"/>
    </source>
</evidence>
<dbReference type="GO" id="GO:0005925">
    <property type="term" value="C:focal adhesion"/>
    <property type="evidence" value="ECO:0007669"/>
    <property type="project" value="UniProtKB-SubCell"/>
</dbReference>
<evidence type="ECO:0000256" key="4">
    <source>
        <dbReference type="ARBA" id="ARBA00004496"/>
    </source>
</evidence>
<dbReference type="GO" id="GO:0030182">
    <property type="term" value="P:neuron differentiation"/>
    <property type="evidence" value="ECO:0007669"/>
    <property type="project" value="UniProtKB-ARBA"/>
</dbReference>
<feature type="compositionally biased region" description="Gly residues" evidence="15">
    <location>
        <begin position="1841"/>
        <end position="1853"/>
    </location>
</feature>
<evidence type="ECO:0000256" key="6">
    <source>
        <dbReference type="ARBA" id="ARBA00022490"/>
    </source>
</evidence>
<evidence type="ECO:0000256" key="3">
    <source>
        <dbReference type="ARBA" id="ARBA00004413"/>
    </source>
</evidence>
<feature type="compositionally biased region" description="Polar residues" evidence="15">
    <location>
        <begin position="2143"/>
        <end position="2153"/>
    </location>
</feature>
<feature type="compositionally biased region" description="Low complexity" evidence="15">
    <location>
        <begin position="388"/>
        <end position="403"/>
    </location>
</feature>
<dbReference type="PROSITE" id="PS50011">
    <property type="entry name" value="PROTEIN_KINASE_DOM"/>
    <property type="match status" value="1"/>
</dbReference>
<dbReference type="Pfam" id="PF21477">
    <property type="entry name" value="FERM_C_FAK1"/>
    <property type="match status" value="2"/>
</dbReference>
<feature type="region of interest" description="Disordered" evidence="15">
    <location>
        <begin position="631"/>
        <end position="721"/>
    </location>
</feature>
<dbReference type="InterPro" id="IPR000299">
    <property type="entry name" value="FERM_domain"/>
</dbReference>
<dbReference type="InterPro" id="IPR049385">
    <property type="entry name" value="FAK1-like_FERM_C"/>
</dbReference>
<keyword evidence="8" id="KW-0808">Transferase</keyword>
<feature type="region of interest" description="Disordered" evidence="15">
    <location>
        <begin position="2755"/>
        <end position="2799"/>
    </location>
</feature>
<dbReference type="Gene3D" id="3.30.200.20">
    <property type="entry name" value="Phosphorylase Kinase, domain 1"/>
    <property type="match status" value="1"/>
</dbReference>
<protein>
    <recommendedName>
        <fullName evidence="20">Focal adhesion kinase 1</fullName>
    </recommendedName>
</protein>
<dbReference type="InterPro" id="IPR035963">
    <property type="entry name" value="FERM_2"/>
</dbReference>
<dbReference type="SUPFAM" id="SSF56112">
    <property type="entry name" value="Protein kinase-like (PK-like)"/>
    <property type="match status" value="1"/>
</dbReference>
<dbReference type="InterPro" id="IPR011009">
    <property type="entry name" value="Kinase-like_dom_sf"/>
</dbReference>